<proteinExistence type="predicted"/>
<protein>
    <submittedName>
        <fullName evidence="1">Uncharacterized protein</fullName>
    </submittedName>
</protein>
<name>A0A285EI79_9ACTN</name>
<keyword evidence="2" id="KW-1185">Reference proteome</keyword>
<organism evidence="1 2">
    <name type="scientific">Geodermatophilus sabuli</name>
    <dbReference type="NCBI Taxonomy" id="1564158"/>
    <lineage>
        <taxon>Bacteria</taxon>
        <taxon>Bacillati</taxon>
        <taxon>Actinomycetota</taxon>
        <taxon>Actinomycetes</taxon>
        <taxon>Geodermatophilales</taxon>
        <taxon>Geodermatophilaceae</taxon>
        <taxon>Geodermatophilus</taxon>
    </lineage>
</organism>
<dbReference type="Gene3D" id="2.130.10.10">
    <property type="entry name" value="YVTN repeat-like/Quinoprotein amine dehydrogenase"/>
    <property type="match status" value="1"/>
</dbReference>
<reference evidence="1 2" key="1">
    <citation type="submission" date="2017-09" db="EMBL/GenBank/DDBJ databases">
        <authorList>
            <person name="Ehlers B."/>
            <person name="Leendertz F.H."/>
        </authorList>
    </citation>
    <scope>NUCLEOTIDE SEQUENCE [LARGE SCALE GENOMIC DNA]</scope>
    <source>
        <strain evidence="1 2">DSM 46844</strain>
    </source>
</reference>
<evidence type="ECO:0000313" key="2">
    <source>
        <dbReference type="Proteomes" id="UP000219514"/>
    </source>
</evidence>
<evidence type="ECO:0000313" key="1">
    <source>
        <dbReference type="EMBL" id="SNX97711.1"/>
    </source>
</evidence>
<dbReference type="RefSeq" id="WP_097207671.1">
    <property type="nucleotide sequence ID" value="NZ_JACHXB010000007.1"/>
</dbReference>
<gene>
    <name evidence="1" type="ORF">SAMN06893097_10876</name>
</gene>
<dbReference type="Proteomes" id="UP000219514">
    <property type="component" value="Unassembled WGS sequence"/>
</dbReference>
<dbReference type="InterPro" id="IPR015943">
    <property type="entry name" value="WD40/YVTN_repeat-like_dom_sf"/>
</dbReference>
<dbReference type="SUPFAM" id="SSF69322">
    <property type="entry name" value="Tricorn protease domain 2"/>
    <property type="match status" value="1"/>
</dbReference>
<accession>A0A285EI79</accession>
<dbReference type="OrthoDB" id="5181245at2"/>
<dbReference type="AlphaFoldDB" id="A0A285EI79"/>
<sequence length="356" mass="34880">MPAARRTAALLALVLAADGCTGERRGEPTPQTALVDTIDLDAAVGTDVVIYDLAASPTGTPVALVGADGAPQSWLVRLALDDAGAATDLRAIPAVASTAQLAVAPDGTVLVADDELTRVPPDAAEVSAVPWDLGGPPSAVALSPDGRTLSAARDTTITAVDVATGAVRGSGTASGPVTHLAGTPDGGLAALVTADRPAGGTGAVLVLLDRDLRPVGDPVELVPERPSTGTALHVTADGTAVAALHLGEARAVGRLVTVVDGGLRTSVDLDGAGDSALDLAVAPDGRTAVVPLADLQFPAELVTVDLTSGERVGAVKLCDGAGVLGAVAPLGEGEGFVVTGACIDADGPQSTAFVVG</sequence>
<dbReference type="EMBL" id="OBDO01000008">
    <property type="protein sequence ID" value="SNX97711.1"/>
    <property type="molecule type" value="Genomic_DNA"/>
</dbReference>